<comment type="caution">
    <text evidence="1">The sequence shown here is derived from an EMBL/GenBank/DDBJ whole genome shotgun (WGS) entry which is preliminary data.</text>
</comment>
<sequence length="58" mass="6837">MSVYGFFKTATETSTSEAQLGFNPVRPPVERLQINGMTDISMKTFKRELKFWFEHYNE</sequence>
<keyword evidence="2" id="KW-1185">Reference proteome</keyword>
<organism evidence="1 2">
    <name type="scientific">Limnobacter litoralis</name>
    <dbReference type="NCBI Taxonomy" id="481366"/>
    <lineage>
        <taxon>Bacteria</taxon>
        <taxon>Pseudomonadati</taxon>
        <taxon>Pseudomonadota</taxon>
        <taxon>Betaproteobacteria</taxon>
        <taxon>Burkholderiales</taxon>
        <taxon>Burkholderiaceae</taxon>
        <taxon>Limnobacter</taxon>
    </lineage>
</organism>
<name>A0ABQ5YU89_9BURK</name>
<evidence type="ECO:0000313" key="1">
    <source>
        <dbReference type="EMBL" id="GLR27021.1"/>
    </source>
</evidence>
<dbReference type="EMBL" id="BSOJ01000024">
    <property type="protein sequence ID" value="GLR27021.1"/>
    <property type="molecule type" value="Genomic_DNA"/>
</dbReference>
<evidence type="ECO:0000313" key="2">
    <source>
        <dbReference type="Proteomes" id="UP001156664"/>
    </source>
</evidence>
<reference evidence="2" key="1">
    <citation type="journal article" date="2019" name="Int. J. Syst. Evol. Microbiol.">
        <title>The Global Catalogue of Microorganisms (GCM) 10K type strain sequencing project: providing services to taxonomists for standard genome sequencing and annotation.</title>
        <authorList>
            <consortium name="The Broad Institute Genomics Platform"/>
            <consortium name="The Broad Institute Genome Sequencing Center for Infectious Disease"/>
            <person name="Wu L."/>
            <person name="Ma J."/>
        </authorList>
    </citation>
    <scope>NUCLEOTIDE SEQUENCE [LARGE SCALE GENOMIC DNA]</scope>
    <source>
        <strain evidence="2">NBRC 105857</strain>
    </source>
</reference>
<protein>
    <submittedName>
        <fullName evidence="1">Uncharacterized protein</fullName>
    </submittedName>
</protein>
<accession>A0ABQ5YU89</accession>
<proteinExistence type="predicted"/>
<gene>
    <name evidence="1" type="ORF">GCM10007875_21120</name>
</gene>
<dbReference type="Proteomes" id="UP001156664">
    <property type="component" value="Unassembled WGS sequence"/>
</dbReference>